<dbReference type="Proteomes" id="UP000824120">
    <property type="component" value="Chromosome 11"/>
</dbReference>
<dbReference type="AlphaFoldDB" id="A0A9J5WKG2"/>
<keyword evidence="2" id="KW-1185">Reference proteome</keyword>
<protein>
    <submittedName>
        <fullName evidence="1">Uncharacterized protein</fullName>
    </submittedName>
</protein>
<dbReference type="EMBL" id="JACXVP010000011">
    <property type="protein sequence ID" value="KAG5576371.1"/>
    <property type="molecule type" value="Genomic_DNA"/>
</dbReference>
<sequence length="59" mass="6769">MTSQIRITKRYMDYSTQKSPKQGVYPLRGPFDLENGLFYPSGPIGSIAKVLTDVRENFR</sequence>
<accession>A0A9J5WKG2</accession>
<evidence type="ECO:0000313" key="1">
    <source>
        <dbReference type="EMBL" id="KAG5576371.1"/>
    </source>
</evidence>
<organism evidence="1 2">
    <name type="scientific">Solanum commersonii</name>
    <name type="common">Commerson's wild potato</name>
    <name type="synonym">Commerson's nightshade</name>
    <dbReference type="NCBI Taxonomy" id="4109"/>
    <lineage>
        <taxon>Eukaryota</taxon>
        <taxon>Viridiplantae</taxon>
        <taxon>Streptophyta</taxon>
        <taxon>Embryophyta</taxon>
        <taxon>Tracheophyta</taxon>
        <taxon>Spermatophyta</taxon>
        <taxon>Magnoliopsida</taxon>
        <taxon>eudicotyledons</taxon>
        <taxon>Gunneridae</taxon>
        <taxon>Pentapetalae</taxon>
        <taxon>asterids</taxon>
        <taxon>lamiids</taxon>
        <taxon>Solanales</taxon>
        <taxon>Solanaceae</taxon>
        <taxon>Solanoideae</taxon>
        <taxon>Solaneae</taxon>
        <taxon>Solanum</taxon>
    </lineage>
</organism>
<evidence type="ECO:0000313" key="2">
    <source>
        <dbReference type="Proteomes" id="UP000824120"/>
    </source>
</evidence>
<reference evidence="1 2" key="1">
    <citation type="submission" date="2020-09" db="EMBL/GenBank/DDBJ databases">
        <title>De no assembly of potato wild relative species, Solanum commersonii.</title>
        <authorList>
            <person name="Cho K."/>
        </authorList>
    </citation>
    <scope>NUCLEOTIDE SEQUENCE [LARGE SCALE GENOMIC DNA]</scope>
    <source>
        <strain evidence="1">LZ3.2</strain>
        <tissue evidence="1">Leaf</tissue>
    </source>
</reference>
<comment type="caution">
    <text evidence="1">The sequence shown here is derived from an EMBL/GenBank/DDBJ whole genome shotgun (WGS) entry which is preliminary data.</text>
</comment>
<proteinExistence type="predicted"/>
<name>A0A9J5WKG2_SOLCO</name>
<gene>
    <name evidence="1" type="ORF">H5410_056505</name>
</gene>